<name>A0ACC1Z056_MELAZ</name>
<evidence type="ECO:0000313" key="2">
    <source>
        <dbReference type="Proteomes" id="UP001164539"/>
    </source>
</evidence>
<dbReference type="EMBL" id="CM051394">
    <property type="protein sequence ID" value="KAJ4729091.1"/>
    <property type="molecule type" value="Genomic_DNA"/>
</dbReference>
<comment type="caution">
    <text evidence="1">The sequence shown here is derived from an EMBL/GenBank/DDBJ whole genome shotgun (WGS) entry which is preliminary data.</text>
</comment>
<gene>
    <name evidence="1" type="ORF">OWV82_001930</name>
</gene>
<accession>A0ACC1Z056</accession>
<proteinExistence type="predicted"/>
<dbReference type="Proteomes" id="UP001164539">
    <property type="component" value="Chromosome 1"/>
</dbReference>
<sequence>MAALDELKQEGEAEAKQLLSSYIGISFSLFLASLPKNAAFLETQVKAMTSRLITAEEQLKQMKSRRKEDSKANARVVEIFANHRNAWQAEEKRLLQQIDAATEEMANLRSKIEELERDKSESNKRIQELGEMIGFMSRRRCEFEEEEFGECESRECYGGGDDGQNGNLGFSSEFLASASKFWAERASLWQDVQYESLESIYHMKHFTARRESPWKVDGEPSGVSSKLKLLEQELLNLENVGKSDLSKVPSVMRKQAKRYQALAGKIDDLCRRMQASDPCESTLSPEFRTQRQTEFLLEAFRLQQRASETGQKLMALQTEIGKMYYGEEVGSQSKLTMRRSLDSIRNNLKEIQRNLEIWLARIIGDLEGILARDGGSRTRECYISRYPFVQ</sequence>
<reference evidence="1 2" key="1">
    <citation type="journal article" date="2023" name="Science">
        <title>Complex scaffold remodeling in plant triterpene biosynthesis.</title>
        <authorList>
            <person name="De La Pena R."/>
            <person name="Hodgson H."/>
            <person name="Liu J.C."/>
            <person name="Stephenson M.J."/>
            <person name="Martin A.C."/>
            <person name="Owen C."/>
            <person name="Harkess A."/>
            <person name="Leebens-Mack J."/>
            <person name="Jimenez L.E."/>
            <person name="Osbourn A."/>
            <person name="Sattely E.S."/>
        </authorList>
    </citation>
    <scope>NUCLEOTIDE SEQUENCE [LARGE SCALE GENOMIC DNA]</scope>
    <source>
        <strain evidence="2">cv. JPN11</strain>
        <tissue evidence="1">Leaf</tissue>
    </source>
</reference>
<keyword evidence="2" id="KW-1185">Reference proteome</keyword>
<protein>
    <submittedName>
        <fullName evidence="1">Ribonuclease P protein subunit P38-related isoform 1</fullName>
    </submittedName>
</protein>
<organism evidence="1 2">
    <name type="scientific">Melia azedarach</name>
    <name type="common">Chinaberry tree</name>
    <dbReference type="NCBI Taxonomy" id="155640"/>
    <lineage>
        <taxon>Eukaryota</taxon>
        <taxon>Viridiplantae</taxon>
        <taxon>Streptophyta</taxon>
        <taxon>Embryophyta</taxon>
        <taxon>Tracheophyta</taxon>
        <taxon>Spermatophyta</taxon>
        <taxon>Magnoliopsida</taxon>
        <taxon>eudicotyledons</taxon>
        <taxon>Gunneridae</taxon>
        <taxon>Pentapetalae</taxon>
        <taxon>rosids</taxon>
        <taxon>malvids</taxon>
        <taxon>Sapindales</taxon>
        <taxon>Meliaceae</taxon>
        <taxon>Melia</taxon>
    </lineage>
</organism>
<evidence type="ECO:0000313" key="1">
    <source>
        <dbReference type="EMBL" id="KAJ4729091.1"/>
    </source>
</evidence>